<name>X1RST1_9ZZZZ</name>
<organism evidence="1">
    <name type="scientific">marine sediment metagenome</name>
    <dbReference type="NCBI Taxonomy" id="412755"/>
    <lineage>
        <taxon>unclassified sequences</taxon>
        <taxon>metagenomes</taxon>
        <taxon>ecological metagenomes</taxon>
    </lineage>
</organism>
<sequence>IKHLWAHQANFKINSLNKIKLLTVGYEKSELLTKIANMILDDALSGSYRLTLDDLPYGYKTNSLYIASTLIYYSLRHIEYNYYFPKYEIYGVFDYLKEFYPENSTMKSAITTIIPKLYSFLSDSLKEKILYFPIKNSKINESIRERVEEIKKLKRSEVFLSKLKKNIYKFSNKLPDSIKNYNLALSILNDALEQPNQFSYQCILDNSRWFSTPKFYAIPFLFFAYNHEDFKASNFLKISDFSDKFFVGYKKSNQA</sequence>
<proteinExistence type="predicted"/>
<gene>
    <name evidence="1" type="ORF">S12H4_11372</name>
</gene>
<protein>
    <submittedName>
        <fullName evidence="1">Uncharacterized protein</fullName>
    </submittedName>
</protein>
<evidence type="ECO:0000313" key="1">
    <source>
        <dbReference type="EMBL" id="GAI69996.1"/>
    </source>
</evidence>
<reference evidence="1" key="1">
    <citation type="journal article" date="2014" name="Front. Microbiol.">
        <title>High frequency of phylogenetically diverse reductive dehalogenase-homologous genes in deep subseafloor sedimentary metagenomes.</title>
        <authorList>
            <person name="Kawai M."/>
            <person name="Futagami T."/>
            <person name="Toyoda A."/>
            <person name="Takaki Y."/>
            <person name="Nishi S."/>
            <person name="Hori S."/>
            <person name="Arai W."/>
            <person name="Tsubouchi T."/>
            <person name="Morono Y."/>
            <person name="Uchiyama I."/>
            <person name="Ito T."/>
            <person name="Fujiyama A."/>
            <person name="Inagaki F."/>
            <person name="Takami H."/>
        </authorList>
    </citation>
    <scope>NUCLEOTIDE SEQUENCE</scope>
    <source>
        <strain evidence="1">Expedition CK06-06</strain>
    </source>
</reference>
<feature type="non-terminal residue" evidence="1">
    <location>
        <position position="1"/>
    </location>
</feature>
<dbReference type="EMBL" id="BARW01005091">
    <property type="protein sequence ID" value="GAI69996.1"/>
    <property type="molecule type" value="Genomic_DNA"/>
</dbReference>
<comment type="caution">
    <text evidence="1">The sequence shown here is derived from an EMBL/GenBank/DDBJ whole genome shotgun (WGS) entry which is preliminary data.</text>
</comment>
<feature type="non-terminal residue" evidence="1">
    <location>
        <position position="255"/>
    </location>
</feature>
<dbReference type="AlphaFoldDB" id="X1RST1"/>
<accession>X1RST1</accession>